<evidence type="ECO:0000256" key="1">
    <source>
        <dbReference type="SAM" id="MobiDB-lite"/>
    </source>
</evidence>
<evidence type="ECO:0000256" key="2">
    <source>
        <dbReference type="SAM" id="Phobius"/>
    </source>
</evidence>
<feature type="transmembrane region" description="Helical" evidence="2">
    <location>
        <begin position="42"/>
        <end position="61"/>
    </location>
</feature>
<dbReference type="Proteomes" id="UP000176498">
    <property type="component" value="Unassembled WGS sequence"/>
</dbReference>
<accession>A0A1G1XTA9</accession>
<keyword evidence="2" id="KW-0812">Transmembrane</keyword>
<protein>
    <submittedName>
        <fullName evidence="3">Uncharacterized protein</fullName>
    </submittedName>
</protein>
<name>A0A1G1XTA9_9BACT</name>
<keyword evidence="2" id="KW-1133">Transmembrane helix</keyword>
<dbReference type="EMBL" id="MHHZ01000003">
    <property type="protein sequence ID" value="OGY42547.1"/>
    <property type="molecule type" value="Genomic_DNA"/>
</dbReference>
<reference evidence="3 4" key="1">
    <citation type="journal article" date="2016" name="Nat. Commun.">
        <title>Thousands of microbial genomes shed light on interconnected biogeochemical processes in an aquifer system.</title>
        <authorList>
            <person name="Anantharaman K."/>
            <person name="Brown C.T."/>
            <person name="Hug L.A."/>
            <person name="Sharon I."/>
            <person name="Castelle C.J."/>
            <person name="Probst A.J."/>
            <person name="Thomas B.C."/>
            <person name="Singh A."/>
            <person name="Wilkins M.J."/>
            <person name="Karaoz U."/>
            <person name="Brodie E.L."/>
            <person name="Williams K.H."/>
            <person name="Hubbard S.S."/>
            <person name="Banfield J.F."/>
        </authorList>
    </citation>
    <scope>NUCLEOTIDE SEQUENCE [LARGE SCALE GENOMIC DNA]</scope>
</reference>
<keyword evidence="2" id="KW-0472">Membrane</keyword>
<comment type="caution">
    <text evidence="3">The sequence shown here is derived from an EMBL/GenBank/DDBJ whole genome shotgun (WGS) entry which is preliminary data.</text>
</comment>
<sequence>MAIGDPDHPNNNPPAQPDPPDPANPVGPNNQQEVEVKDNKTLMAIIAIALVAIFGLQLYSLKSNKTTTAEPANLAPIVQTQQEISNTLKNINENQRTMTVTLEALPEKIPTPVLDCEALKECLKPKPRGNTRRRTPPGPIITYRPPSQNVEVTVTTECHGNCGGNPERPNPPSTPSREPEAGPQNVRRESNVTSPTINIRVDE</sequence>
<evidence type="ECO:0000313" key="3">
    <source>
        <dbReference type="EMBL" id="OGY42547.1"/>
    </source>
</evidence>
<feature type="region of interest" description="Disordered" evidence="1">
    <location>
        <begin position="1"/>
        <end position="32"/>
    </location>
</feature>
<proteinExistence type="predicted"/>
<gene>
    <name evidence="3" type="ORF">A2Y82_04270</name>
</gene>
<evidence type="ECO:0000313" key="4">
    <source>
        <dbReference type="Proteomes" id="UP000176498"/>
    </source>
</evidence>
<feature type="compositionally biased region" description="Pro residues" evidence="1">
    <location>
        <begin position="11"/>
        <end position="25"/>
    </location>
</feature>
<dbReference type="AlphaFoldDB" id="A0A1G1XTA9"/>
<feature type="region of interest" description="Disordered" evidence="1">
    <location>
        <begin position="159"/>
        <end position="203"/>
    </location>
</feature>
<organism evidence="3 4">
    <name type="scientific">Candidatus Buchananbacteria bacterium RBG_13_36_9</name>
    <dbReference type="NCBI Taxonomy" id="1797530"/>
    <lineage>
        <taxon>Bacteria</taxon>
        <taxon>Candidatus Buchananiibacteriota</taxon>
    </lineage>
</organism>